<dbReference type="PANTHER" id="PTHR35042:SF1">
    <property type="entry name" value="DUF1772-DOMAIN-CONTAINING PROTEIN"/>
    <property type="match status" value="1"/>
</dbReference>
<dbReference type="AlphaFoldDB" id="A0A9Q8LA67"/>
<evidence type="ECO:0000256" key="6">
    <source>
        <dbReference type="SAM" id="MobiDB-lite"/>
    </source>
</evidence>
<evidence type="ECO:0000256" key="1">
    <source>
        <dbReference type="ARBA" id="ARBA00004141"/>
    </source>
</evidence>
<reference evidence="8" key="1">
    <citation type="submission" date="2021-12" db="EMBL/GenBank/DDBJ databases">
        <authorList>
            <person name="Zaccaron A."/>
            <person name="Stergiopoulos I."/>
        </authorList>
    </citation>
    <scope>NUCLEOTIDE SEQUENCE</scope>
    <source>
        <strain evidence="8">Race5_Kim</strain>
    </source>
</reference>
<evidence type="ECO:0000256" key="2">
    <source>
        <dbReference type="ARBA" id="ARBA00022692"/>
    </source>
</evidence>
<evidence type="ECO:0000256" key="3">
    <source>
        <dbReference type="ARBA" id="ARBA00022989"/>
    </source>
</evidence>
<keyword evidence="3 7" id="KW-1133">Transmembrane helix</keyword>
<dbReference type="OrthoDB" id="5954308at2759"/>
<dbReference type="GeneID" id="71983093"/>
<evidence type="ECO:0000256" key="4">
    <source>
        <dbReference type="ARBA" id="ARBA00023136"/>
    </source>
</evidence>
<comment type="similarity">
    <text evidence="5">Belongs to the anthrone oxygenase family.</text>
</comment>
<comment type="subcellular location">
    <subcellularLocation>
        <location evidence="1">Membrane</location>
        <topology evidence="1">Multi-pass membrane protein</topology>
    </subcellularLocation>
</comment>
<feature type="transmembrane region" description="Helical" evidence="7">
    <location>
        <begin position="94"/>
        <end position="118"/>
    </location>
</feature>
<name>A0A9Q8LA67_PASFU</name>
<dbReference type="InterPro" id="IPR013901">
    <property type="entry name" value="Anthrone_oxy"/>
</dbReference>
<dbReference type="EMBL" id="CP090164">
    <property type="protein sequence ID" value="UJO13616.1"/>
    <property type="molecule type" value="Genomic_DNA"/>
</dbReference>
<evidence type="ECO:0008006" key="10">
    <source>
        <dbReference type="Google" id="ProtNLM"/>
    </source>
</evidence>
<evidence type="ECO:0000256" key="5">
    <source>
        <dbReference type="ARBA" id="ARBA00034313"/>
    </source>
</evidence>
<keyword evidence="9" id="KW-1185">Reference proteome</keyword>
<dbReference type="Proteomes" id="UP000756132">
    <property type="component" value="Chromosome 2"/>
</dbReference>
<accession>A0A9Q8LA67</accession>
<dbReference type="GO" id="GO:0016020">
    <property type="term" value="C:membrane"/>
    <property type="evidence" value="ECO:0007669"/>
    <property type="project" value="UniProtKB-SubCell"/>
</dbReference>
<feature type="region of interest" description="Disordered" evidence="6">
    <location>
        <begin position="133"/>
        <end position="192"/>
    </location>
</feature>
<dbReference type="RefSeq" id="XP_047757982.1">
    <property type="nucleotide sequence ID" value="XM_047902363.1"/>
</dbReference>
<proteinExistence type="inferred from homology"/>
<feature type="transmembrane region" description="Helical" evidence="7">
    <location>
        <begin position="12"/>
        <end position="30"/>
    </location>
</feature>
<gene>
    <name evidence="8" type="ORF">CLAFUR5_03215</name>
</gene>
<dbReference type="PANTHER" id="PTHR35042">
    <property type="entry name" value="ANTHRONE OXYGENASE ENCC"/>
    <property type="match status" value="1"/>
</dbReference>
<evidence type="ECO:0000256" key="7">
    <source>
        <dbReference type="SAM" id="Phobius"/>
    </source>
</evidence>
<organism evidence="8 9">
    <name type="scientific">Passalora fulva</name>
    <name type="common">Tomato leaf mold</name>
    <name type="synonym">Cladosporium fulvum</name>
    <dbReference type="NCBI Taxonomy" id="5499"/>
    <lineage>
        <taxon>Eukaryota</taxon>
        <taxon>Fungi</taxon>
        <taxon>Dikarya</taxon>
        <taxon>Ascomycota</taxon>
        <taxon>Pezizomycotina</taxon>
        <taxon>Dothideomycetes</taxon>
        <taxon>Dothideomycetidae</taxon>
        <taxon>Mycosphaerellales</taxon>
        <taxon>Mycosphaerellaceae</taxon>
        <taxon>Fulvia</taxon>
    </lineage>
</organism>
<keyword evidence="2 7" id="KW-0812">Transmembrane</keyword>
<feature type="compositionally biased region" description="Basic and acidic residues" evidence="6">
    <location>
        <begin position="159"/>
        <end position="170"/>
    </location>
</feature>
<dbReference type="KEGG" id="ffu:CLAFUR5_03215"/>
<dbReference type="Pfam" id="PF08592">
    <property type="entry name" value="Anthrone_oxy"/>
    <property type="match status" value="1"/>
</dbReference>
<feature type="transmembrane region" description="Helical" evidence="7">
    <location>
        <begin position="202"/>
        <end position="220"/>
    </location>
</feature>
<protein>
    <recommendedName>
        <fullName evidence="10">DUF1772-domain-containing protein</fullName>
    </recommendedName>
</protein>
<keyword evidence="4 7" id="KW-0472">Membrane</keyword>
<reference evidence="8" key="2">
    <citation type="journal article" date="2022" name="Microb. Genom.">
        <title>A chromosome-scale genome assembly of the tomato pathogen Cladosporium fulvum reveals a compartmentalized genome architecture and the presence of a dispensable chromosome.</title>
        <authorList>
            <person name="Zaccaron A.Z."/>
            <person name="Chen L.H."/>
            <person name="Samaras A."/>
            <person name="Stergiopoulos I."/>
        </authorList>
    </citation>
    <scope>NUCLEOTIDE SEQUENCE</scope>
    <source>
        <strain evidence="8">Race5_Kim</strain>
    </source>
</reference>
<feature type="compositionally biased region" description="Basic and acidic residues" evidence="6">
    <location>
        <begin position="177"/>
        <end position="192"/>
    </location>
</feature>
<evidence type="ECO:0000313" key="8">
    <source>
        <dbReference type="EMBL" id="UJO13616.1"/>
    </source>
</evidence>
<sequence>MAGFTTIAVQTLSVTVSLLAAGGIAGLSLFDVPEIQSQPADRALPQIRWLFSRGSHIFPQASVLSSVGFAYLAFDALPSNLRTITQLFKTTNGLKVNGFLAAALLAFSIGPFTMNVMVPNNFALIKKNEELGGSRSKNSAAEKRQQGIKPGQYSAEDSVNSKKPQDELRDLSGPMTKTDKDSSKADDKEVEERLAKFGQQNMVRAILLGAGGIVGLVSALL</sequence>
<dbReference type="OMA" id="SLPMVRW"/>
<evidence type="ECO:0000313" key="9">
    <source>
        <dbReference type="Proteomes" id="UP000756132"/>
    </source>
</evidence>